<gene>
    <name evidence="5" type="ORF">GCM10007888_43240</name>
    <name evidence="4" type="ORF">MOX02_10470</name>
</gene>
<reference evidence="7" key="2">
    <citation type="journal article" date="2019" name="Int. J. Syst. Evol. Microbiol.">
        <title>The Global Catalogue of Microorganisms (GCM) 10K type strain sequencing project: providing services to taxonomists for standard genome sequencing and annotation.</title>
        <authorList>
            <consortium name="The Broad Institute Genomics Platform"/>
            <consortium name="The Broad Institute Genome Sequencing Center for Infectious Disease"/>
            <person name="Wu L."/>
            <person name="Ma J."/>
        </authorList>
    </citation>
    <scope>NUCLEOTIDE SEQUENCE [LARGE SCALE GENOMIC DNA]</scope>
    <source>
        <strain evidence="7">NBRC 107715</strain>
    </source>
</reference>
<dbReference type="SUPFAM" id="SSF52172">
    <property type="entry name" value="CheY-like"/>
    <property type="match status" value="1"/>
</dbReference>
<dbReference type="InterPro" id="IPR001789">
    <property type="entry name" value="Sig_transdc_resp-reg_receiver"/>
</dbReference>
<keyword evidence="7" id="KW-1185">Reference proteome</keyword>
<evidence type="ECO:0000313" key="7">
    <source>
        <dbReference type="Proteomes" id="UP001156856"/>
    </source>
</evidence>
<dbReference type="Proteomes" id="UP001156856">
    <property type="component" value="Unassembled WGS sequence"/>
</dbReference>
<dbReference type="InterPro" id="IPR003607">
    <property type="entry name" value="HD/PDEase_dom"/>
</dbReference>
<sequence length="348" mass="37837">MRVVVLDDAELNNLLMMEALRPILGCEARDFTRPAEALAYAQAHADDLGAILTDYDMPGMNGVAFITAIRSVPALATVPIVMVTSIEERRLRREALEAGATDFLNKPCDPIEIRARVANLLALSRAYRQQRDHAALLEREVAAAVATVEAREREIITLLMRAAEHRDTDTGNHIARVAAFVDLTAQALGFTAEECRQISLASTMHDVGKIAVPDAILLKPGPLTGEERAVMERHAERGQRILESSTSPIVRLAAEIAGTHHERWDGSGYPSGIKGEAIPLSGRIVAVADVFDALTTERPYKAAWTPEKARVFLLDNAGTHFDPRVVAAFLSRWPDIVAQVASATSKAA</sequence>
<dbReference type="Proteomes" id="UP000321960">
    <property type="component" value="Unassembled WGS sequence"/>
</dbReference>
<dbReference type="EMBL" id="BJZU01000016">
    <property type="protein sequence ID" value="GEP03009.1"/>
    <property type="molecule type" value="Genomic_DNA"/>
</dbReference>
<dbReference type="OrthoDB" id="9802066at2"/>
<accession>A0A512IZG2</accession>
<evidence type="ECO:0000313" key="6">
    <source>
        <dbReference type="Proteomes" id="UP000321960"/>
    </source>
</evidence>
<dbReference type="CDD" id="cd17551">
    <property type="entry name" value="REC_RpfG-like"/>
    <property type="match status" value="1"/>
</dbReference>
<reference evidence="5" key="1">
    <citation type="journal article" date="2014" name="Int. J. Syst. Evol. Microbiol.">
        <title>Complete genome of a new Firmicutes species belonging to the dominant human colonic microbiota ('Ruminococcus bicirculans') reveals two chromosomes and a selective capacity to utilize plant glucans.</title>
        <authorList>
            <consortium name="NISC Comparative Sequencing Program"/>
            <person name="Wegmann U."/>
            <person name="Louis P."/>
            <person name="Goesmann A."/>
            <person name="Henrissat B."/>
            <person name="Duncan S.H."/>
            <person name="Flint H.J."/>
        </authorList>
    </citation>
    <scope>NUCLEOTIDE SEQUENCE</scope>
    <source>
        <strain evidence="5">NBRC 107715</strain>
    </source>
</reference>
<dbReference type="PANTHER" id="PTHR45228">
    <property type="entry name" value="CYCLIC DI-GMP PHOSPHODIESTERASE TM_0186-RELATED"/>
    <property type="match status" value="1"/>
</dbReference>
<dbReference type="SMART" id="SM00471">
    <property type="entry name" value="HDc"/>
    <property type="match status" value="1"/>
</dbReference>
<feature type="modified residue" description="4-aspartylphosphate" evidence="1">
    <location>
        <position position="54"/>
    </location>
</feature>
<evidence type="ECO:0000313" key="5">
    <source>
        <dbReference type="EMBL" id="GLS65942.1"/>
    </source>
</evidence>
<comment type="caution">
    <text evidence="4">The sequence shown here is derived from an EMBL/GenBank/DDBJ whole genome shotgun (WGS) entry which is preliminary data.</text>
</comment>
<evidence type="ECO:0000256" key="1">
    <source>
        <dbReference type="PROSITE-ProRule" id="PRU00169"/>
    </source>
</evidence>
<dbReference type="Pfam" id="PF13487">
    <property type="entry name" value="HD_5"/>
    <property type="match status" value="1"/>
</dbReference>
<organism evidence="4 6">
    <name type="scientific">Methylobacterium oxalidis</name>
    <dbReference type="NCBI Taxonomy" id="944322"/>
    <lineage>
        <taxon>Bacteria</taxon>
        <taxon>Pseudomonadati</taxon>
        <taxon>Pseudomonadota</taxon>
        <taxon>Alphaproteobacteria</taxon>
        <taxon>Hyphomicrobiales</taxon>
        <taxon>Methylobacteriaceae</taxon>
        <taxon>Methylobacterium</taxon>
    </lineage>
</organism>
<reference evidence="4 6" key="3">
    <citation type="submission" date="2019-07" db="EMBL/GenBank/DDBJ databases">
        <title>Whole genome shotgun sequence of Methylobacterium oxalidis NBRC 107715.</title>
        <authorList>
            <person name="Hosoyama A."/>
            <person name="Uohara A."/>
            <person name="Ohji S."/>
            <person name="Ichikawa N."/>
        </authorList>
    </citation>
    <scope>NUCLEOTIDE SEQUENCE [LARGE SCALE GENOMIC DNA]</scope>
    <source>
        <strain evidence="4 6">NBRC 107715</strain>
    </source>
</reference>
<dbReference type="InterPro" id="IPR037522">
    <property type="entry name" value="HD_GYP_dom"/>
</dbReference>
<dbReference type="RefSeq" id="WP_147024744.1">
    <property type="nucleotide sequence ID" value="NZ_BJZU01000016.1"/>
</dbReference>
<dbReference type="GO" id="GO:0000160">
    <property type="term" value="P:phosphorelay signal transduction system"/>
    <property type="evidence" value="ECO:0007669"/>
    <property type="project" value="InterPro"/>
</dbReference>
<reference evidence="5" key="4">
    <citation type="submission" date="2023-01" db="EMBL/GenBank/DDBJ databases">
        <title>Draft genome sequence of Methylobacterium oxalidis strain NBRC 107715.</title>
        <authorList>
            <person name="Sun Q."/>
            <person name="Mori K."/>
        </authorList>
    </citation>
    <scope>NUCLEOTIDE SEQUENCE</scope>
    <source>
        <strain evidence="5">NBRC 107715</strain>
    </source>
</reference>
<dbReference type="CDD" id="cd00077">
    <property type="entry name" value="HDc"/>
    <property type="match status" value="1"/>
</dbReference>
<proteinExistence type="predicted"/>
<dbReference type="EMBL" id="BSPK01000084">
    <property type="protein sequence ID" value="GLS65942.1"/>
    <property type="molecule type" value="Genomic_DNA"/>
</dbReference>
<dbReference type="PANTHER" id="PTHR45228:SF1">
    <property type="entry name" value="CYCLIC DI-GMP PHOSPHODIESTERASE TM_0186"/>
    <property type="match status" value="1"/>
</dbReference>
<keyword evidence="1" id="KW-0597">Phosphoprotein</keyword>
<dbReference type="SUPFAM" id="SSF109604">
    <property type="entry name" value="HD-domain/PDEase-like"/>
    <property type="match status" value="1"/>
</dbReference>
<protein>
    <submittedName>
        <fullName evidence="4">Two-component system response regulator</fullName>
    </submittedName>
</protein>
<dbReference type="Gene3D" id="1.10.3210.10">
    <property type="entry name" value="Hypothetical protein af1432"/>
    <property type="match status" value="1"/>
</dbReference>
<dbReference type="AlphaFoldDB" id="A0A512IZG2"/>
<dbReference type="Gene3D" id="3.40.50.2300">
    <property type="match status" value="1"/>
</dbReference>
<dbReference type="Pfam" id="PF00072">
    <property type="entry name" value="Response_reg"/>
    <property type="match status" value="1"/>
</dbReference>
<dbReference type="PROSITE" id="PS50110">
    <property type="entry name" value="RESPONSE_REGULATORY"/>
    <property type="match status" value="1"/>
</dbReference>
<dbReference type="SMART" id="SM00448">
    <property type="entry name" value="REC"/>
    <property type="match status" value="1"/>
</dbReference>
<feature type="domain" description="HD-GYP" evidence="3">
    <location>
        <begin position="148"/>
        <end position="345"/>
    </location>
</feature>
<evidence type="ECO:0000259" key="3">
    <source>
        <dbReference type="PROSITE" id="PS51832"/>
    </source>
</evidence>
<dbReference type="GO" id="GO:0008081">
    <property type="term" value="F:phosphoric diester hydrolase activity"/>
    <property type="evidence" value="ECO:0007669"/>
    <property type="project" value="UniProtKB-ARBA"/>
</dbReference>
<dbReference type="InterPro" id="IPR011006">
    <property type="entry name" value="CheY-like_superfamily"/>
</dbReference>
<name>A0A512IZG2_9HYPH</name>
<dbReference type="PROSITE" id="PS51832">
    <property type="entry name" value="HD_GYP"/>
    <property type="match status" value="1"/>
</dbReference>
<evidence type="ECO:0000259" key="2">
    <source>
        <dbReference type="PROSITE" id="PS50110"/>
    </source>
</evidence>
<evidence type="ECO:0000313" key="4">
    <source>
        <dbReference type="EMBL" id="GEP03009.1"/>
    </source>
</evidence>
<dbReference type="InterPro" id="IPR052020">
    <property type="entry name" value="Cyclic_di-GMP/3'3'-cGAMP_PDE"/>
</dbReference>
<feature type="domain" description="Response regulatory" evidence="2">
    <location>
        <begin position="2"/>
        <end position="121"/>
    </location>
</feature>